<gene>
    <name evidence="1" type="ORF">H4S07_003852</name>
</gene>
<sequence>RVYRSHHSILTLTSFPCINFILSVTSLILHFMTKLHIYPPLGALTCVQEPVIAFRVHFTLDSSEAISVSDVEIWSDMGGSGEWQGTPLIRTAASTLELAFLDVAQLGEDHHVENFHLDLPASVAVAKRFEFTVRWKSTDAQDEWNWASSTGHNARVVLHPCLADTNKSPASYWRQQLRSLLRSVRPDDTLPPPATTIADSWQVSSTGASCMFKPCEFDNAASGADFFGQLEAIDGMLAFSRKDPFWIIPRAGADASVAAGLDVVLTLVRLSSGAYVALIPFAKDTPAKHTVVFRTGPSNTLYLRASPALDSAATSIRVAASVSRHAQGAVHDLFERIQQIPPNTSIDKRSMRCQPAHTTSLSSSMGYCTWNTFYQHVSHDRIVPTLSEICHAGRTANQPVPEWVVIDDGWQTTTQDNSQGQLSEIFANKDKFPGQLQQTIKALSELGITRVGVWHALWGYWGGIDPLGLLAQRYKLEKYQRKWCPAVKTESEVWLISKTSIAAFYNEFYQWLHSQGITFVKVDYQAAFETLELDDSDIYSTYNAYYDAMESAALKYFGPGSVIYCMAQTPHLILRSLQHANSTVLAQQRDILRNSDDYYPDEPESHGWHIYCNMANALWSRQLYPRFAADWDMFQPGKKESHIHAAARTLSGGPLYITGSATDYSHQDLASVIGHVSHTPLPSQPLISDSCLFSDMTATAGILIGSTTLTDESAAIFSVYNVFHELVVAPVLISQIFTESIVADSTGGSRYAIHQKSTGRVRICHTLGDMYTLALQPLACDVLTFVQMAAFRSTDRSATLYAVCIGDTSHFAGIGVVERNVFGVVQKPAPGTPLPRSASPLSGSQRQWTLRVRLVGGCNGVSFALQASDSTFEAHSLPISVQSVRVQGCEIDEWEYLSDTNVLRVVFQTT</sequence>
<keyword evidence="2" id="KW-1185">Reference proteome</keyword>
<organism evidence="1 2">
    <name type="scientific">Coemansia furcata</name>
    <dbReference type="NCBI Taxonomy" id="417177"/>
    <lineage>
        <taxon>Eukaryota</taxon>
        <taxon>Fungi</taxon>
        <taxon>Fungi incertae sedis</taxon>
        <taxon>Zoopagomycota</taxon>
        <taxon>Kickxellomycotina</taxon>
        <taxon>Kickxellomycetes</taxon>
        <taxon>Kickxellales</taxon>
        <taxon>Kickxellaceae</taxon>
        <taxon>Coemansia</taxon>
    </lineage>
</organism>
<name>A0ACC1LCZ5_9FUNG</name>
<protein>
    <submittedName>
        <fullName evidence="1">Uncharacterized protein</fullName>
    </submittedName>
</protein>
<evidence type="ECO:0000313" key="2">
    <source>
        <dbReference type="Proteomes" id="UP001140096"/>
    </source>
</evidence>
<proteinExistence type="predicted"/>
<feature type="non-terminal residue" evidence="1">
    <location>
        <position position="1"/>
    </location>
</feature>
<comment type="caution">
    <text evidence="1">The sequence shown here is derived from an EMBL/GenBank/DDBJ whole genome shotgun (WGS) entry which is preliminary data.</text>
</comment>
<accession>A0ACC1LCZ5</accession>
<dbReference type="EMBL" id="JANBUP010001367">
    <property type="protein sequence ID" value="KAJ2806216.1"/>
    <property type="molecule type" value="Genomic_DNA"/>
</dbReference>
<evidence type="ECO:0000313" key="1">
    <source>
        <dbReference type="EMBL" id="KAJ2806216.1"/>
    </source>
</evidence>
<dbReference type="Proteomes" id="UP001140096">
    <property type="component" value="Unassembled WGS sequence"/>
</dbReference>
<feature type="non-terminal residue" evidence="1">
    <location>
        <position position="910"/>
    </location>
</feature>
<reference evidence="1" key="1">
    <citation type="submission" date="2022-07" db="EMBL/GenBank/DDBJ databases">
        <title>Phylogenomic reconstructions and comparative analyses of Kickxellomycotina fungi.</title>
        <authorList>
            <person name="Reynolds N.K."/>
            <person name="Stajich J.E."/>
            <person name="Barry K."/>
            <person name="Grigoriev I.V."/>
            <person name="Crous P."/>
            <person name="Smith M.E."/>
        </authorList>
    </citation>
    <scope>NUCLEOTIDE SEQUENCE</scope>
    <source>
        <strain evidence="1">CBS 102833</strain>
    </source>
</reference>